<comment type="subcellular location">
    <subcellularLocation>
        <location evidence="3">Cytoplasm</location>
    </subcellularLocation>
    <subcellularLocation>
        <location evidence="2">Nucleus</location>
    </subcellularLocation>
</comment>
<name>A0A0C2HCF4_9BILA</name>
<sequence length="129" mass="14706">MQADCARIAGCNQSTVARTLVNVVEALNRRAHRFIYWPKKEESRKIKGDFFRKYGVLGIVGIIDGTHIPIIGPSENEEDYVNRKNYHSLNVGVIVDYDGKIRWVSTKWPGSAHDSRVFKSSLPAKTWCR</sequence>
<feature type="domain" description="DDE Tnp4" evidence="13">
    <location>
        <begin position="63"/>
        <end position="121"/>
    </location>
</feature>
<evidence type="ECO:0000256" key="11">
    <source>
        <dbReference type="ARBA" id="ARBA00030126"/>
    </source>
</evidence>
<dbReference type="Proteomes" id="UP000054047">
    <property type="component" value="Unassembled WGS sequence"/>
</dbReference>
<keyword evidence="10" id="KW-0539">Nucleus</keyword>
<dbReference type="GO" id="GO:0046872">
    <property type="term" value="F:metal ion binding"/>
    <property type="evidence" value="ECO:0007669"/>
    <property type="project" value="UniProtKB-KW"/>
</dbReference>
<dbReference type="InterPro" id="IPR045249">
    <property type="entry name" value="HARBI1-like"/>
</dbReference>
<comment type="similarity">
    <text evidence="4">Belongs to the HARBI1 family.</text>
</comment>
<evidence type="ECO:0000256" key="7">
    <source>
        <dbReference type="ARBA" id="ARBA00022722"/>
    </source>
</evidence>
<dbReference type="PRINTS" id="PR02086">
    <property type="entry name" value="PUTNUCHARBI1"/>
</dbReference>
<protein>
    <recommendedName>
        <fullName evidence="5">Putative nuclease HARBI1</fullName>
    </recommendedName>
    <alternativeName>
        <fullName evidence="11">Harbinger transposase-derived nuclease</fullName>
    </alternativeName>
</protein>
<dbReference type="EMBL" id="KN726782">
    <property type="protein sequence ID" value="KIH67231.1"/>
    <property type="molecule type" value="Genomic_DNA"/>
</dbReference>
<evidence type="ECO:0000256" key="2">
    <source>
        <dbReference type="ARBA" id="ARBA00004123"/>
    </source>
</evidence>
<gene>
    <name evidence="14" type="ORF">ANCDUO_02441</name>
</gene>
<dbReference type="PANTHER" id="PTHR22930:SF289">
    <property type="entry name" value="DDE TNP4 DOMAIN-CONTAINING PROTEIN-RELATED"/>
    <property type="match status" value="1"/>
</dbReference>
<dbReference type="AlphaFoldDB" id="A0A0C2HCF4"/>
<keyword evidence="9" id="KW-0378">Hydrolase</keyword>
<evidence type="ECO:0000256" key="6">
    <source>
        <dbReference type="ARBA" id="ARBA00022490"/>
    </source>
</evidence>
<keyword evidence="6" id="KW-0963">Cytoplasm</keyword>
<organism evidence="14 15">
    <name type="scientific">Ancylostoma duodenale</name>
    <dbReference type="NCBI Taxonomy" id="51022"/>
    <lineage>
        <taxon>Eukaryota</taxon>
        <taxon>Metazoa</taxon>
        <taxon>Ecdysozoa</taxon>
        <taxon>Nematoda</taxon>
        <taxon>Chromadorea</taxon>
        <taxon>Rhabditida</taxon>
        <taxon>Rhabditina</taxon>
        <taxon>Rhabditomorpha</taxon>
        <taxon>Strongyloidea</taxon>
        <taxon>Ancylostomatidae</taxon>
        <taxon>Ancylostomatinae</taxon>
        <taxon>Ancylostoma</taxon>
    </lineage>
</organism>
<evidence type="ECO:0000256" key="8">
    <source>
        <dbReference type="ARBA" id="ARBA00022723"/>
    </source>
</evidence>
<evidence type="ECO:0000313" key="15">
    <source>
        <dbReference type="Proteomes" id="UP000054047"/>
    </source>
</evidence>
<dbReference type="InterPro" id="IPR027806">
    <property type="entry name" value="HARBI1_dom"/>
</dbReference>
<dbReference type="OrthoDB" id="5863278at2759"/>
<comment type="function">
    <text evidence="12">Transposase-derived protein that may have nuclease activity. Does not have transposase activity.</text>
</comment>
<dbReference type="Pfam" id="PF13359">
    <property type="entry name" value="DDE_Tnp_4"/>
    <property type="match status" value="1"/>
</dbReference>
<dbReference type="GO" id="GO:0016787">
    <property type="term" value="F:hydrolase activity"/>
    <property type="evidence" value="ECO:0007669"/>
    <property type="project" value="UniProtKB-KW"/>
</dbReference>
<evidence type="ECO:0000259" key="13">
    <source>
        <dbReference type="Pfam" id="PF13359"/>
    </source>
</evidence>
<evidence type="ECO:0000313" key="14">
    <source>
        <dbReference type="EMBL" id="KIH67231.1"/>
    </source>
</evidence>
<keyword evidence="7" id="KW-0540">Nuclease</keyword>
<dbReference type="GO" id="GO:0005737">
    <property type="term" value="C:cytoplasm"/>
    <property type="evidence" value="ECO:0007669"/>
    <property type="project" value="UniProtKB-SubCell"/>
</dbReference>
<dbReference type="GO" id="GO:0005634">
    <property type="term" value="C:nucleus"/>
    <property type="evidence" value="ECO:0007669"/>
    <property type="project" value="UniProtKB-SubCell"/>
</dbReference>
<dbReference type="InterPro" id="IPR026103">
    <property type="entry name" value="HARBI1_animal"/>
</dbReference>
<keyword evidence="15" id="KW-1185">Reference proteome</keyword>
<evidence type="ECO:0000256" key="4">
    <source>
        <dbReference type="ARBA" id="ARBA00006958"/>
    </source>
</evidence>
<evidence type="ECO:0000256" key="1">
    <source>
        <dbReference type="ARBA" id="ARBA00001968"/>
    </source>
</evidence>
<reference evidence="14 15" key="1">
    <citation type="submission" date="2013-12" db="EMBL/GenBank/DDBJ databases">
        <title>Draft genome of the parsitic nematode Ancylostoma duodenale.</title>
        <authorList>
            <person name="Mitreva M."/>
        </authorList>
    </citation>
    <scope>NUCLEOTIDE SEQUENCE [LARGE SCALE GENOMIC DNA]</scope>
    <source>
        <strain evidence="14 15">Zhejiang</strain>
    </source>
</reference>
<accession>A0A0C2HCF4</accession>
<evidence type="ECO:0000256" key="12">
    <source>
        <dbReference type="ARBA" id="ARBA00045850"/>
    </source>
</evidence>
<proteinExistence type="inferred from homology"/>
<comment type="cofactor">
    <cofactor evidence="1">
        <name>a divalent metal cation</name>
        <dbReference type="ChEBI" id="CHEBI:60240"/>
    </cofactor>
</comment>
<dbReference type="PANTHER" id="PTHR22930">
    <property type="match status" value="1"/>
</dbReference>
<evidence type="ECO:0000256" key="3">
    <source>
        <dbReference type="ARBA" id="ARBA00004496"/>
    </source>
</evidence>
<dbReference type="GO" id="GO:0004518">
    <property type="term" value="F:nuclease activity"/>
    <property type="evidence" value="ECO:0007669"/>
    <property type="project" value="UniProtKB-KW"/>
</dbReference>
<evidence type="ECO:0000256" key="10">
    <source>
        <dbReference type="ARBA" id="ARBA00023242"/>
    </source>
</evidence>
<keyword evidence="8" id="KW-0479">Metal-binding</keyword>
<evidence type="ECO:0000256" key="9">
    <source>
        <dbReference type="ARBA" id="ARBA00022801"/>
    </source>
</evidence>
<evidence type="ECO:0000256" key="5">
    <source>
        <dbReference type="ARBA" id="ARBA00015519"/>
    </source>
</evidence>